<name>A0A9N9QKR9_9CUCU</name>
<evidence type="ECO:0000256" key="1">
    <source>
        <dbReference type="SAM" id="Phobius"/>
    </source>
</evidence>
<keyword evidence="1" id="KW-0472">Membrane</keyword>
<sequence length="174" mass="20822">MNVSNNKFSIKDKLKIFPLYKAFVIAFTSSWVSRLVYRWTKGNGHMDGYFNYTLSQYATKDYEKYSLLAEHRDYCYIRDYVHRTDTPQKYDITETYWIDFTFKIITIFLFEHIVLVCNVLLAYVIPFTPETVRQQLDLNEQKKRDARLAECKRELDARLKQIDLTKNLQGLKIS</sequence>
<keyword evidence="3" id="KW-1185">Reference proteome</keyword>
<feature type="transmembrane region" description="Helical" evidence="1">
    <location>
        <begin position="20"/>
        <end position="37"/>
    </location>
</feature>
<keyword evidence="1" id="KW-0812">Transmembrane</keyword>
<evidence type="ECO:0008006" key="4">
    <source>
        <dbReference type="Google" id="ProtNLM"/>
    </source>
</evidence>
<organism evidence="2 3">
    <name type="scientific">Ceutorhynchus assimilis</name>
    <name type="common">cabbage seed weevil</name>
    <dbReference type="NCBI Taxonomy" id="467358"/>
    <lineage>
        <taxon>Eukaryota</taxon>
        <taxon>Metazoa</taxon>
        <taxon>Ecdysozoa</taxon>
        <taxon>Arthropoda</taxon>
        <taxon>Hexapoda</taxon>
        <taxon>Insecta</taxon>
        <taxon>Pterygota</taxon>
        <taxon>Neoptera</taxon>
        <taxon>Endopterygota</taxon>
        <taxon>Coleoptera</taxon>
        <taxon>Polyphaga</taxon>
        <taxon>Cucujiformia</taxon>
        <taxon>Curculionidae</taxon>
        <taxon>Ceutorhynchinae</taxon>
        <taxon>Ceutorhynchus</taxon>
    </lineage>
</organism>
<dbReference type="OrthoDB" id="6780687at2759"/>
<dbReference type="EMBL" id="OU892281">
    <property type="protein sequence ID" value="CAG9769415.1"/>
    <property type="molecule type" value="Genomic_DNA"/>
</dbReference>
<dbReference type="Proteomes" id="UP001152799">
    <property type="component" value="Chromosome 5"/>
</dbReference>
<dbReference type="AlphaFoldDB" id="A0A9N9QKR9"/>
<gene>
    <name evidence="2" type="ORF">CEUTPL_LOCUS9925</name>
</gene>
<evidence type="ECO:0000313" key="2">
    <source>
        <dbReference type="EMBL" id="CAG9769415.1"/>
    </source>
</evidence>
<keyword evidence="1" id="KW-1133">Transmembrane helix</keyword>
<evidence type="ECO:0000313" key="3">
    <source>
        <dbReference type="Proteomes" id="UP001152799"/>
    </source>
</evidence>
<accession>A0A9N9QKR9</accession>
<proteinExistence type="predicted"/>
<protein>
    <recommendedName>
        <fullName evidence="4">Anoctamin</fullName>
    </recommendedName>
</protein>
<reference evidence="2" key="1">
    <citation type="submission" date="2022-01" db="EMBL/GenBank/DDBJ databases">
        <authorList>
            <person name="King R."/>
        </authorList>
    </citation>
    <scope>NUCLEOTIDE SEQUENCE</scope>
</reference>
<feature type="transmembrane region" description="Helical" evidence="1">
    <location>
        <begin position="104"/>
        <end position="125"/>
    </location>
</feature>